<accession>A0A1S3JVU6</accession>
<organism evidence="1 2">
    <name type="scientific">Lingula anatina</name>
    <name type="common">Brachiopod</name>
    <name type="synonym">Lingula unguis</name>
    <dbReference type="NCBI Taxonomy" id="7574"/>
    <lineage>
        <taxon>Eukaryota</taxon>
        <taxon>Metazoa</taxon>
        <taxon>Spiralia</taxon>
        <taxon>Lophotrochozoa</taxon>
        <taxon>Brachiopoda</taxon>
        <taxon>Linguliformea</taxon>
        <taxon>Lingulata</taxon>
        <taxon>Lingulida</taxon>
        <taxon>Linguloidea</taxon>
        <taxon>Lingulidae</taxon>
        <taxon>Lingula</taxon>
    </lineage>
</organism>
<dbReference type="InParanoid" id="A0A1S3JVU6"/>
<dbReference type="Proteomes" id="UP000085678">
    <property type="component" value="Unplaced"/>
</dbReference>
<sequence length="117" mass="13011">MRTKNFVLFQVPGHGYILVILTWDGKTLTLTVYQGINVYQDSATVPDDPDNDYIWSLVCLPAQPLFVGHVPWPFDDDPAIPGSYSGNICLLYFTDKLYDNADAAKADVLLDYVGPPV</sequence>
<name>A0A1S3JVU6_LINAN</name>
<protein>
    <submittedName>
        <fullName evidence="2">Uncharacterized protein LOC106176610</fullName>
    </submittedName>
</protein>
<reference evidence="2" key="1">
    <citation type="submission" date="2025-08" db="UniProtKB">
        <authorList>
            <consortium name="RefSeq"/>
        </authorList>
    </citation>
    <scope>IDENTIFICATION</scope>
    <source>
        <tissue evidence="2">Gonads</tissue>
    </source>
</reference>
<dbReference type="AlphaFoldDB" id="A0A1S3JVU6"/>
<proteinExistence type="predicted"/>
<evidence type="ECO:0000313" key="2">
    <source>
        <dbReference type="RefSeq" id="XP_013414530.1"/>
    </source>
</evidence>
<dbReference type="RefSeq" id="XP_013414530.1">
    <property type="nucleotide sequence ID" value="XM_013559076.1"/>
</dbReference>
<evidence type="ECO:0000313" key="1">
    <source>
        <dbReference type="Proteomes" id="UP000085678"/>
    </source>
</evidence>
<keyword evidence="1" id="KW-1185">Reference proteome</keyword>
<gene>
    <name evidence="2" type="primary">LOC106176610</name>
</gene>
<dbReference type="KEGG" id="lak:106176610"/>
<dbReference type="GeneID" id="106176610"/>